<name>A0A1X7JFW9_9CORY</name>
<dbReference type="Proteomes" id="UP000193309">
    <property type="component" value="Unassembled WGS sequence"/>
</dbReference>
<sequence length="392" mass="41701">MSKAQGRSGRGCSVIVGLILLVLAVVAVLIGRGTLSLPGIPGVPGVGSSAGGGGTVQVSGVIGSEKRGFFEDPRVQDVLAEHGFEVDVDTAGSRRIATDVDLNSYDFAFPSSAPAGQKIVSSVPNRGVNTPFHSPMAVATFTPILQILEREGVARQEAGHWFIDMERYIELARSETRWRDLGPEYPSPRTVQISSTDIRTSNSAAMYLSILAWVTRGGGVVTSDAQVREVIDAVSPLFVGQGYTESTSAGPFADYLAQGIGARPMVMVYEAQYLGEKMAENSRIRDDMALAYPDPTLNSTHMLVALTDDGAEVGRLLTTDPELQRLAAEHGFRPGDRSLFATALGDHGIAEPPAFLATVDPPVYDRLEELIEGVGAQYSSPAPPDDIEEDAP</sequence>
<organism evidence="2 3">
    <name type="scientific">Corynebacterium pollutisoli</name>
    <dbReference type="NCBI Taxonomy" id="1610489"/>
    <lineage>
        <taxon>Bacteria</taxon>
        <taxon>Bacillati</taxon>
        <taxon>Actinomycetota</taxon>
        <taxon>Actinomycetes</taxon>
        <taxon>Mycobacteriales</taxon>
        <taxon>Corynebacteriaceae</taxon>
        <taxon>Corynebacterium</taxon>
    </lineage>
</organism>
<evidence type="ECO:0008006" key="4">
    <source>
        <dbReference type="Google" id="ProtNLM"/>
    </source>
</evidence>
<evidence type="ECO:0000313" key="3">
    <source>
        <dbReference type="Proteomes" id="UP000193309"/>
    </source>
</evidence>
<evidence type="ECO:0000256" key="1">
    <source>
        <dbReference type="SAM" id="Phobius"/>
    </source>
</evidence>
<dbReference type="OrthoDB" id="5418945at2"/>
<accession>A0A1X7JFW9</accession>
<dbReference type="AlphaFoldDB" id="A0A1X7JFW9"/>
<feature type="transmembrane region" description="Helical" evidence="1">
    <location>
        <begin position="12"/>
        <end position="31"/>
    </location>
</feature>
<keyword evidence="1" id="KW-0812">Transmembrane</keyword>
<dbReference type="STRING" id="1610489.SAMN06295981_1533"/>
<evidence type="ECO:0000313" key="2">
    <source>
        <dbReference type="EMBL" id="SMG26915.1"/>
    </source>
</evidence>
<reference evidence="3" key="1">
    <citation type="submission" date="2017-04" db="EMBL/GenBank/DDBJ databases">
        <authorList>
            <person name="Varghese N."/>
            <person name="Submissions S."/>
        </authorList>
    </citation>
    <scope>NUCLEOTIDE SEQUENCE [LARGE SCALE GENOMIC DNA]</scope>
    <source>
        <strain evidence="3">VDS</strain>
    </source>
</reference>
<keyword evidence="1" id="KW-0472">Membrane</keyword>
<keyword evidence="3" id="KW-1185">Reference proteome</keyword>
<dbReference type="RefSeq" id="WP_085549659.1">
    <property type="nucleotide sequence ID" value="NZ_FXAR01000005.1"/>
</dbReference>
<dbReference type="EMBL" id="FXAR01000005">
    <property type="protein sequence ID" value="SMG26915.1"/>
    <property type="molecule type" value="Genomic_DNA"/>
</dbReference>
<proteinExistence type="predicted"/>
<gene>
    <name evidence="2" type="ORF">SAMN06295981_1533</name>
</gene>
<keyword evidence="1" id="KW-1133">Transmembrane helix</keyword>
<protein>
    <recommendedName>
        <fullName evidence="4">Extracellular solute-binding protein</fullName>
    </recommendedName>
</protein>